<dbReference type="HOGENOM" id="CLU_3311226_0_0_11"/>
<dbReference type="PATRIC" id="fig|1348663.4.peg.1899"/>
<evidence type="ECO:0000313" key="3">
    <source>
        <dbReference type="Proteomes" id="UP000027178"/>
    </source>
</evidence>
<feature type="compositionally biased region" description="Basic residues" evidence="1">
    <location>
        <begin position="1"/>
        <end position="11"/>
    </location>
</feature>
<accession>A0A066YY56</accession>
<comment type="caution">
    <text evidence="2">The sequence shown here is derived from an EMBL/GenBank/DDBJ whole genome shotgun (WGS) entry which is preliminary data.</text>
</comment>
<evidence type="ECO:0000256" key="1">
    <source>
        <dbReference type="SAM" id="MobiDB-lite"/>
    </source>
</evidence>
<keyword evidence="3" id="KW-1185">Reference proteome</keyword>
<proteinExistence type="predicted"/>
<feature type="region of interest" description="Disordered" evidence="1">
    <location>
        <begin position="1"/>
        <end position="39"/>
    </location>
</feature>
<evidence type="ECO:0000313" key="2">
    <source>
        <dbReference type="EMBL" id="KDN86152.1"/>
    </source>
</evidence>
<reference evidence="2 3" key="1">
    <citation type="submission" date="2014-05" db="EMBL/GenBank/DDBJ databases">
        <title>Draft Genome Sequence of Kitasatospora cheerisanensis KCTC 2395.</title>
        <authorList>
            <person name="Nam D.H."/>
        </authorList>
    </citation>
    <scope>NUCLEOTIDE SEQUENCE [LARGE SCALE GENOMIC DNA]</scope>
    <source>
        <strain evidence="2 3">KCTC 2395</strain>
    </source>
</reference>
<sequence length="39" mass="4303">MGRRVALRVRQKAGCQGRSGPPDGPWMATRVDPARKIRA</sequence>
<organism evidence="2 3">
    <name type="scientific">Kitasatospora cheerisanensis KCTC 2395</name>
    <dbReference type="NCBI Taxonomy" id="1348663"/>
    <lineage>
        <taxon>Bacteria</taxon>
        <taxon>Bacillati</taxon>
        <taxon>Actinomycetota</taxon>
        <taxon>Actinomycetes</taxon>
        <taxon>Kitasatosporales</taxon>
        <taxon>Streptomycetaceae</taxon>
        <taxon>Kitasatospora</taxon>
    </lineage>
</organism>
<dbReference type="Proteomes" id="UP000027178">
    <property type="component" value="Unassembled WGS sequence"/>
</dbReference>
<dbReference type="AlphaFoldDB" id="A0A066YY56"/>
<protein>
    <submittedName>
        <fullName evidence="2">Uncharacterized protein</fullName>
    </submittedName>
</protein>
<dbReference type="EMBL" id="JNBY01000073">
    <property type="protein sequence ID" value="KDN86152.1"/>
    <property type="molecule type" value="Genomic_DNA"/>
</dbReference>
<gene>
    <name evidence="2" type="ORF">KCH_19690</name>
</gene>
<name>A0A066YY56_9ACTN</name>